<reference evidence="2" key="1">
    <citation type="submission" date="2019-07" db="EMBL/GenBank/DDBJ databases">
        <title>Helicobacter labacensis sp. nov., Helicobacter mehlei sp. nov. and Helicobacter vulpis sp. nov., isolated from gastric mucosa of red fox (Vulpis vulpis).</title>
        <authorList>
            <person name="Papic B."/>
        </authorList>
    </citation>
    <scope>NUCLEOTIDE SEQUENCE [LARGE SCALE GENOMIC DNA]</scope>
    <source>
        <strain evidence="2">L8b</strain>
    </source>
</reference>
<dbReference type="EMBL" id="VKGC01000014">
    <property type="protein sequence ID" value="TSA82489.1"/>
    <property type="molecule type" value="Genomic_DNA"/>
</dbReference>
<dbReference type="AlphaFoldDB" id="A0A553UQJ5"/>
<comment type="caution">
    <text evidence="1">The sequence shown here is derived from an EMBL/GenBank/DDBJ whole genome shotgun (WGS) entry which is preliminary data.</text>
</comment>
<reference evidence="1 2" key="2">
    <citation type="submission" date="2019-07" db="EMBL/GenBank/DDBJ databases">
        <title>Helicobacter labacensis sp. nov., Helicobacter mehlei sp. nov. and Helicobacter vulpis sp. nov., isolated from gastric mucosa of red fox (Vulpis vulpis).</title>
        <authorList>
            <person name="Kusar D."/>
            <person name="Gruntar I."/>
            <person name="Pate M."/>
            <person name="Zajc U."/>
            <person name="Ocepek M."/>
        </authorList>
    </citation>
    <scope>NUCLEOTIDE SEQUENCE [LARGE SCALE GENOMIC DNA]</scope>
    <source>
        <strain evidence="1 2">L8b</strain>
    </source>
</reference>
<evidence type="ECO:0000313" key="2">
    <source>
        <dbReference type="Proteomes" id="UP000319322"/>
    </source>
</evidence>
<accession>A0A553UQJ5</accession>
<name>A0A553UQJ5_9HELI</name>
<dbReference type="Proteomes" id="UP000319322">
    <property type="component" value="Unassembled WGS sequence"/>
</dbReference>
<protein>
    <submittedName>
        <fullName evidence="1">Uncharacterized protein</fullName>
    </submittedName>
</protein>
<gene>
    <name evidence="1" type="ORF">FNE76_05660</name>
</gene>
<reference evidence="1 2" key="3">
    <citation type="submission" date="2019-07" db="EMBL/GenBank/DDBJ databases">
        <authorList>
            <person name="Papic B."/>
        </authorList>
    </citation>
    <scope>NUCLEOTIDE SEQUENCE [LARGE SCALE GENOMIC DNA]</scope>
    <source>
        <strain evidence="1 2">L8b</strain>
    </source>
</reference>
<evidence type="ECO:0000313" key="1">
    <source>
        <dbReference type="EMBL" id="TSA82489.1"/>
    </source>
</evidence>
<keyword evidence="2" id="KW-1185">Reference proteome</keyword>
<sequence>MDLSISSRSCVGVVRNPLLSEKSANALVGPWIVQIIKPDKTMQKIKKVAVGTSQICQRDSLKFLFTACPPKKHGFISYSTI</sequence>
<organism evidence="1 2">
    <name type="scientific">Helicobacter mehlei</name>
    <dbReference type="NCBI Taxonomy" id="2316080"/>
    <lineage>
        <taxon>Bacteria</taxon>
        <taxon>Pseudomonadati</taxon>
        <taxon>Campylobacterota</taxon>
        <taxon>Epsilonproteobacteria</taxon>
        <taxon>Campylobacterales</taxon>
        <taxon>Helicobacteraceae</taxon>
        <taxon>Helicobacter</taxon>
    </lineage>
</organism>
<proteinExistence type="predicted"/>